<proteinExistence type="predicted"/>
<reference evidence="1 2" key="1">
    <citation type="journal article" date="2016" name="Nat. Commun.">
        <title>Thousands of microbial genomes shed light on interconnected biogeochemical processes in an aquifer system.</title>
        <authorList>
            <person name="Anantharaman K."/>
            <person name="Brown C.T."/>
            <person name="Hug L.A."/>
            <person name="Sharon I."/>
            <person name="Castelle C.J."/>
            <person name="Probst A.J."/>
            <person name="Thomas B.C."/>
            <person name="Singh A."/>
            <person name="Wilkins M.J."/>
            <person name="Karaoz U."/>
            <person name="Brodie E.L."/>
            <person name="Williams K.H."/>
            <person name="Hubbard S.S."/>
            <person name="Banfield J.F."/>
        </authorList>
    </citation>
    <scope>NUCLEOTIDE SEQUENCE [LARGE SCALE GENOMIC DNA]</scope>
</reference>
<evidence type="ECO:0000313" key="1">
    <source>
        <dbReference type="EMBL" id="OGN27728.1"/>
    </source>
</evidence>
<comment type="caution">
    <text evidence="1">The sequence shown here is derived from an EMBL/GenBank/DDBJ whole genome shotgun (WGS) entry which is preliminary data.</text>
</comment>
<sequence length="78" mass="8694">MRQEQPLSISEALRFFPADEVQRRASFLADSVGKLTTQNDVILLGEGHRLIASGEEEALQKMREFLVGTESPPSFTES</sequence>
<gene>
    <name evidence="1" type="ORF">A2941_02520</name>
</gene>
<evidence type="ECO:0000313" key="2">
    <source>
        <dbReference type="Proteomes" id="UP000178444"/>
    </source>
</evidence>
<dbReference type="Proteomes" id="UP000178444">
    <property type="component" value="Unassembled WGS sequence"/>
</dbReference>
<dbReference type="EMBL" id="MGKO01000007">
    <property type="protein sequence ID" value="OGN27728.1"/>
    <property type="molecule type" value="Genomic_DNA"/>
</dbReference>
<protein>
    <submittedName>
        <fullName evidence="1">Uncharacterized protein</fullName>
    </submittedName>
</protein>
<accession>A0A1F8GSV2</accession>
<name>A0A1F8GSV2_9BACT</name>
<dbReference type="AlphaFoldDB" id="A0A1F8GSV2"/>
<organism evidence="1 2">
    <name type="scientific">Candidatus Yanofskybacteria bacterium RIFCSPLOWO2_01_FULL_49_17</name>
    <dbReference type="NCBI Taxonomy" id="1802700"/>
    <lineage>
        <taxon>Bacteria</taxon>
        <taxon>Candidatus Yanofskyibacteriota</taxon>
    </lineage>
</organism>